<dbReference type="Proteomes" id="UP001516400">
    <property type="component" value="Unassembled WGS sequence"/>
</dbReference>
<dbReference type="SUPFAM" id="SSF48452">
    <property type="entry name" value="TPR-like"/>
    <property type="match status" value="1"/>
</dbReference>
<dbReference type="GO" id="GO:0005737">
    <property type="term" value="C:cytoplasm"/>
    <property type="evidence" value="ECO:0007669"/>
    <property type="project" value="UniProtKB-SubCell"/>
</dbReference>
<dbReference type="InterPro" id="IPR011990">
    <property type="entry name" value="TPR-like_helical_dom_sf"/>
</dbReference>
<evidence type="ECO:0000256" key="4">
    <source>
        <dbReference type="ARBA" id="ARBA00022803"/>
    </source>
</evidence>
<proteinExistence type="predicted"/>
<accession>A0ABD2NA68</accession>
<dbReference type="FunFam" id="1.25.40.10:FF:000052">
    <property type="entry name" value="Aryl-hydrocarbon-interacting protein-like 1"/>
    <property type="match status" value="1"/>
</dbReference>
<keyword evidence="2" id="KW-0963">Cytoplasm</keyword>
<dbReference type="InterPro" id="IPR039663">
    <property type="entry name" value="AIP/AIPL1/TTC9"/>
</dbReference>
<evidence type="ECO:0000256" key="3">
    <source>
        <dbReference type="ARBA" id="ARBA00022737"/>
    </source>
</evidence>
<evidence type="ECO:0000256" key="1">
    <source>
        <dbReference type="ARBA" id="ARBA00004496"/>
    </source>
</evidence>
<gene>
    <name evidence="6" type="ORF">HHI36_020259</name>
</gene>
<dbReference type="InterPro" id="IPR019734">
    <property type="entry name" value="TPR_rpt"/>
</dbReference>
<name>A0ABD2NA68_9CUCU</name>
<dbReference type="SUPFAM" id="SSF54534">
    <property type="entry name" value="FKBP-like"/>
    <property type="match status" value="1"/>
</dbReference>
<dbReference type="SMART" id="SM00028">
    <property type="entry name" value="TPR"/>
    <property type="match status" value="2"/>
</dbReference>
<dbReference type="InterPro" id="IPR056277">
    <property type="entry name" value="PPIase_AIP"/>
</dbReference>
<comment type="caution">
    <text evidence="6">The sequence shown here is derived from an EMBL/GenBank/DDBJ whole genome shotgun (WGS) entry which is preliminary data.</text>
</comment>
<organism evidence="6 7">
    <name type="scientific">Cryptolaemus montrouzieri</name>
    <dbReference type="NCBI Taxonomy" id="559131"/>
    <lineage>
        <taxon>Eukaryota</taxon>
        <taxon>Metazoa</taxon>
        <taxon>Ecdysozoa</taxon>
        <taxon>Arthropoda</taxon>
        <taxon>Hexapoda</taxon>
        <taxon>Insecta</taxon>
        <taxon>Pterygota</taxon>
        <taxon>Neoptera</taxon>
        <taxon>Endopterygota</taxon>
        <taxon>Coleoptera</taxon>
        <taxon>Polyphaga</taxon>
        <taxon>Cucujiformia</taxon>
        <taxon>Coccinelloidea</taxon>
        <taxon>Coccinellidae</taxon>
        <taxon>Scymninae</taxon>
        <taxon>Scymnini</taxon>
        <taxon>Cryptolaemus</taxon>
    </lineage>
</organism>
<keyword evidence="4" id="KW-0802">TPR repeat</keyword>
<evidence type="ECO:0000256" key="2">
    <source>
        <dbReference type="ARBA" id="ARBA00022490"/>
    </source>
</evidence>
<dbReference type="EMBL" id="JABFTP020000083">
    <property type="protein sequence ID" value="KAL3275499.1"/>
    <property type="molecule type" value="Genomic_DNA"/>
</dbReference>
<feature type="domain" description="AIP/AIPL N-terminal FKBP-type PPIase" evidence="5">
    <location>
        <begin position="4"/>
        <end position="100"/>
    </location>
</feature>
<dbReference type="PANTHER" id="PTHR11242:SF0">
    <property type="entry name" value="TPR_REGION DOMAIN-CONTAINING PROTEIN"/>
    <property type="match status" value="1"/>
</dbReference>
<protein>
    <recommendedName>
        <fullName evidence="5">AIP/AIPL N-terminal FKBP-type PPIase domain-containing protein</fullName>
    </recommendedName>
</protein>
<evidence type="ECO:0000313" key="7">
    <source>
        <dbReference type="Proteomes" id="UP001516400"/>
    </source>
</evidence>
<dbReference type="InterPro" id="IPR046357">
    <property type="entry name" value="PPIase_dom_sf"/>
</dbReference>
<dbReference type="Gene3D" id="1.25.40.10">
    <property type="entry name" value="Tetratricopeptide repeat domain"/>
    <property type="match status" value="1"/>
</dbReference>
<dbReference type="AlphaFoldDB" id="A0ABD2NA68"/>
<sequence length="273" mass="31914">MGQGKPVELLIGKKFKMEIWESILKGMQLNEVSQFTVDKSLVHQYPFVAKTLRDAQRPKEERSSSHCCALTLQTEGIGYEDLNQYIKHPKDLEFTMEIVKIEQPENYERETWQLSENELKGLVPKLKEQGNEQYKLKNYKDASQLYAKAIGVLEQLMVKEKPHDDDWNKLNEQKMPLLLNYSQCLLNDGDYYGTIEHCTTVLNTHKDNVKAYYRRAKAHVGAWNPDKAREDFLKVSELDPSMEPTIKKELSHLDDLMKKKDISDKQKFKKLFL</sequence>
<reference evidence="6 7" key="1">
    <citation type="journal article" date="2021" name="BMC Biol.">
        <title>Horizontally acquired antibacterial genes associated with adaptive radiation of ladybird beetles.</title>
        <authorList>
            <person name="Li H.S."/>
            <person name="Tang X.F."/>
            <person name="Huang Y.H."/>
            <person name="Xu Z.Y."/>
            <person name="Chen M.L."/>
            <person name="Du X.Y."/>
            <person name="Qiu B.Y."/>
            <person name="Chen P.T."/>
            <person name="Zhang W."/>
            <person name="Slipinski A."/>
            <person name="Escalona H.E."/>
            <person name="Waterhouse R.M."/>
            <person name="Zwick A."/>
            <person name="Pang H."/>
        </authorList>
    </citation>
    <scope>NUCLEOTIDE SEQUENCE [LARGE SCALE GENOMIC DNA]</scope>
    <source>
        <strain evidence="6">SYSU2018</strain>
    </source>
</reference>
<dbReference type="Gene3D" id="3.10.50.40">
    <property type="match status" value="1"/>
</dbReference>
<evidence type="ECO:0000259" key="5">
    <source>
        <dbReference type="Pfam" id="PF23322"/>
    </source>
</evidence>
<evidence type="ECO:0000313" key="6">
    <source>
        <dbReference type="EMBL" id="KAL3275499.1"/>
    </source>
</evidence>
<dbReference type="Pfam" id="PF23322">
    <property type="entry name" value="PPIase_AIP"/>
    <property type="match status" value="1"/>
</dbReference>
<keyword evidence="7" id="KW-1185">Reference proteome</keyword>
<dbReference type="PANTHER" id="PTHR11242">
    <property type="entry name" value="ARYL HYDROCARBON RECEPTOR INTERACTING PROTEIN RELATED"/>
    <property type="match status" value="1"/>
</dbReference>
<keyword evidence="3" id="KW-0677">Repeat</keyword>
<comment type="subcellular location">
    <subcellularLocation>
        <location evidence="1">Cytoplasm</location>
    </subcellularLocation>
</comment>